<keyword evidence="3" id="KW-1185">Reference proteome</keyword>
<dbReference type="Proteomes" id="UP000812270">
    <property type="component" value="Unassembled WGS sequence"/>
</dbReference>
<sequence>MFFFILVTQEGSLPKVVVNCLLASFVQQKRLSRNKYSIDETINILLMQVHISIAVLAVVFVLLLLIGYLAGCFVQYKAERKRQHMEKEILQIHAEILSLYARLRECSENQKTCTPVFPFEQELSDQEEIVAPATTWW</sequence>
<feature type="transmembrane region" description="Helical" evidence="1">
    <location>
        <begin position="51"/>
        <end position="76"/>
    </location>
</feature>
<keyword evidence="1" id="KW-0472">Membrane</keyword>
<evidence type="ECO:0000313" key="2">
    <source>
        <dbReference type="EMBL" id="MBV4359060.1"/>
    </source>
</evidence>
<gene>
    <name evidence="2" type="ORF">KTO63_17970</name>
</gene>
<dbReference type="RefSeq" id="WP_217792900.1">
    <property type="nucleotide sequence ID" value="NZ_JAHSPG010000014.1"/>
</dbReference>
<accession>A0A9E2SEC8</accession>
<name>A0A9E2SEC8_9BACT</name>
<keyword evidence="1" id="KW-0812">Transmembrane</keyword>
<reference evidence="2" key="1">
    <citation type="submission" date="2021-06" db="EMBL/GenBank/DDBJ databases">
        <authorList>
            <person name="Huq M.A."/>
        </authorList>
    </citation>
    <scope>NUCLEOTIDE SEQUENCE</scope>
    <source>
        <strain evidence="2">MAH-26</strain>
    </source>
</reference>
<dbReference type="AlphaFoldDB" id="A0A9E2SEC8"/>
<dbReference type="EMBL" id="JAHSPG010000014">
    <property type="protein sequence ID" value="MBV4359060.1"/>
    <property type="molecule type" value="Genomic_DNA"/>
</dbReference>
<comment type="caution">
    <text evidence="2">The sequence shown here is derived from an EMBL/GenBank/DDBJ whole genome shotgun (WGS) entry which is preliminary data.</text>
</comment>
<protein>
    <submittedName>
        <fullName evidence="2">Uncharacterized protein</fullName>
    </submittedName>
</protein>
<organism evidence="2 3">
    <name type="scientific">Pinibacter aurantiacus</name>
    <dbReference type="NCBI Taxonomy" id="2851599"/>
    <lineage>
        <taxon>Bacteria</taxon>
        <taxon>Pseudomonadati</taxon>
        <taxon>Bacteroidota</taxon>
        <taxon>Chitinophagia</taxon>
        <taxon>Chitinophagales</taxon>
        <taxon>Chitinophagaceae</taxon>
        <taxon>Pinibacter</taxon>
    </lineage>
</organism>
<proteinExistence type="predicted"/>
<keyword evidence="1" id="KW-1133">Transmembrane helix</keyword>
<evidence type="ECO:0000256" key="1">
    <source>
        <dbReference type="SAM" id="Phobius"/>
    </source>
</evidence>
<evidence type="ECO:0000313" key="3">
    <source>
        <dbReference type="Proteomes" id="UP000812270"/>
    </source>
</evidence>